<evidence type="ECO:0000313" key="1">
    <source>
        <dbReference type="EMBL" id="PZQ21964.1"/>
    </source>
</evidence>
<sequence length="139" mass="15611">MLMGVPTAISTTAMAQEFPLVAGDYTSMSGIFIQDGGNLAYAQFLAGEWAKQQEFAKSKGWISDYKIYINVDARDGEPNVYLTQTYANVPSGADIEKRNKEWEAWAKKSDAQMDAESGDRAKFRTQRGTMMLQEYTIRK</sequence>
<evidence type="ECO:0000313" key="2">
    <source>
        <dbReference type="Proteomes" id="UP000248597"/>
    </source>
</evidence>
<protein>
    <submittedName>
        <fullName evidence="1">Uncharacterized protein</fullName>
    </submittedName>
</protein>
<organism evidence="1 2">
    <name type="scientific">Sphingopyxis macrogoltabida</name>
    <name type="common">Sphingomonas macrogoltabidus</name>
    <dbReference type="NCBI Taxonomy" id="33050"/>
    <lineage>
        <taxon>Bacteria</taxon>
        <taxon>Pseudomonadati</taxon>
        <taxon>Pseudomonadota</taxon>
        <taxon>Alphaproteobacteria</taxon>
        <taxon>Sphingomonadales</taxon>
        <taxon>Sphingomonadaceae</taxon>
        <taxon>Sphingopyxis</taxon>
    </lineage>
</organism>
<name>A0A2W5L0Z6_SPHMC</name>
<dbReference type="Proteomes" id="UP000248597">
    <property type="component" value="Unassembled WGS sequence"/>
</dbReference>
<comment type="caution">
    <text evidence="1">The sequence shown here is derived from an EMBL/GenBank/DDBJ whole genome shotgun (WGS) entry which is preliminary data.</text>
</comment>
<dbReference type="EMBL" id="QFPJ01000020">
    <property type="protein sequence ID" value="PZQ21964.1"/>
    <property type="molecule type" value="Genomic_DNA"/>
</dbReference>
<accession>A0A2W5L0Z6</accession>
<proteinExistence type="predicted"/>
<gene>
    <name evidence="1" type="ORF">DI569_09895</name>
</gene>
<dbReference type="AlphaFoldDB" id="A0A2W5L0Z6"/>
<reference evidence="1 2" key="1">
    <citation type="submission" date="2017-08" db="EMBL/GenBank/DDBJ databases">
        <title>Infants hospitalized years apart are colonized by the same room-sourced microbial strains.</title>
        <authorList>
            <person name="Brooks B."/>
            <person name="Olm M.R."/>
            <person name="Firek B.A."/>
            <person name="Baker R."/>
            <person name="Thomas B.C."/>
            <person name="Morowitz M.J."/>
            <person name="Banfield J.F."/>
        </authorList>
    </citation>
    <scope>NUCLEOTIDE SEQUENCE [LARGE SCALE GENOMIC DNA]</scope>
    <source>
        <strain evidence="1">S2_005_003_R2_47</strain>
    </source>
</reference>